<accession>A0A9P6J2G1</accession>
<keyword evidence="1" id="KW-0732">Signal</keyword>
<organism evidence="3 4">
    <name type="scientific">Mortierella alpina</name>
    <name type="common">Oleaginous fungus</name>
    <name type="synonym">Mortierella renispora</name>
    <dbReference type="NCBI Taxonomy" id="64518"/>
    <lineage>
        <taxon>Eukaryota</taxon>
        <taxon>Fungi</taxon>
        <taxon>Fungi incertae sedis</taxon>
        <taxon>Mucoromycota</taxon>
        <taxon>Mortierellomycotina</taxon>
        <taxon>Mortierellomycetes</taxon>
        <taxon>Mortierellales</taxon>
        <taxon>Mortierellaceae</taxon>
        <taxon>Mortierella</taxon>
    </lineage>
</organism>
<comment type="caution">
    <text evidence="3">The sequence shown here is derived from an EMBL/GenBank/DDBJ whole genome shotgun (WGS) entry which is preliminary data.</text>
</comment>
<reference evidence="3" key="1">
    <citation type="journal article" date="2020" name="Fungal Divers.">
        <title>Resolving the Mortierellaceae phylogeny through synthesis of multi-gene phylogenetics and phylogenomics.</title>
        <authorList>
            <person name="Vandepol N."/>
            <person name="Liber J."/>
            <person name="Desiro A."/>
            <person name="Na H."/>
            <person name="Kennedy M."/>
            <person name="Barry K."/>
            <person name="Grigoriev I.V."/>
            <person name="Miller A.N."/>
            <person name="O'Donnell K."/>
            <person name="Stajich J.E."/>
            <person name="Bonito G."/>
        </authorList>
    </citation>
    <scope>NUCLEOTIDE SEQUENCE</scope>
    <source>
        <strain evidence="3">CK1249</strain>
    </source>
</reference>
<dbReference type="EMBL" id="JAAAHY010000677">
    <property type="protein sequence ID" value="KAF9959328.1"/>
    <property type="molecule type" value="Genomic_DNA"/>
</dbReference>
<keyword evidence="4" id="KW-1185">Reference proteome</keyword>
<proteinExistence type="predicted"/>
<dbReference type="InterPro" id="IPR009097">
    <property type="entry name" value="Cyclic_Pdiesterase"/>
</dbReference>
<dbReference type="SUPFAM" id="SSF55144">
    <property type="entry name" value="LigT-like"/>
    <property type="match status" value="1"/>
</dbReference>
<feature type="domain" description="Swiss Army Knife 2H phosphoesterase" evidence="2">
    <location>
        <begin position="63"/>
        <end position="211"/>
    </location>
</feature>
<dbReference type="AlphaFoldDB" id="A0A9P6J2G1"/>
<dbReference type="Proteomes" id="UP000738359">
    <property type="component" value="Unassembled WGS sequence"/>
</dbReference>
<evidence type="ECO:0000313" key="3">
    <source>
        <dbReference type="EMBL" id="KAF9959328.1"/>
    </source>
</evidence>
<name>A0A9P6J2G1_MORAP</name>
<evidence type="ECO:0000256" key="1">
    <source>
        <dbReference type="SAM" id="SignalP"/>
    </source>
</evidence>
<feature type="chain" id="PRO_5040362132" description="Swiss Army Knife 2H phosphoesterase domain-containing protein" evidence="1">
    <location>
        <begin position="21"/>
        <end position="230"/>
    </location>
</feature>
<gene>
    <name evidence="3" type="ORF">BGZ70_008883</name>
</gene>
<feature type="signal peptide" evidence="1">
    <location>
        <begin position="1"/>
        <end position="20"/>
    </location>
</feature>
<protein>
    <recommendedName>
        <fullName evidence="2">Swiss Army Knife 2H phosphoesterase domain-containing protein</fullName>
    </recommendedName>
</protein>
<dbReference type="Pfam" id="PF22547">
    <property type="entry name" value="2H-SAK"/>
    <property type="match status" value="1"/>
</dbReference>
<sequence length="230" mass="26006">MRFFIVLLLTVALAASAVLGESTPQRPLSSKLKDDTIVIDRNVFNTADTPFRPHNGTKPFTNWVGLTLDYSYIQPVFNLIMSTESIANGTLRTRGEAHITVITPPEFDRVLRPAGVTINELDDLATAGPQRNRLQKAKFGMECLGRVQVVTKPKNVFQQALQIILKEYEDLVEYRWDVFNLFVQKGGNPALFDPENFSPHITLGYRHRDIFEGDGVFKRKNACIRNIVVE</sequence>
<dbReference type="OrthoDB" id="5545695at2759"/>
<evidence type="ECO:0000313" key="4">
    <source>
        <dbReference type="Proteomes" id="UP000738359"/>
    </source>
</evidence>
<evidence type="ECO:0000259" key="2">
    <source>
        <dbReference type="Pfam" id="PF22547"/>
    </source>
</evidence>
<dbReference type="InterPro" id="IPR054498">
    <property type="entry name" value="2H-SAK"/>
</dbReference>